<dbReference type="Gene3D" id="1.20.120.1220">
    <property type="match status" value="1"/>
</dbReference>
<evidence type="ECO:0000313" key="3">
    <source>
        <dbReference type="Proteomes" id="UP000332487"/>
    </source>
</evidence>
<keyword evidence="1" id="KW-1133">Transmembrane helix</keyword>
<feature type="transmembrane region" description="Helical" evidence="1">
    <location>
        <begin position="100"/>
        <end position="119"/>
    </location>
</feature>
<proteinExistence type="predicted"/>
<feature type="transmembrane region" description="Helical" evidence="1">
    <location>
        <begin position="125"/>
        <end position="153"/>
    </location>
</feature>
<keyword evidence="3" id="KW-1185">Reference proteome</keyword>
<accession>C7DGT5</accession>
<dbReference type="Proteomes" id="UP000332487">
    <property type="component" value="Unassembled WGS sequence"/>
</dbReference>
<feature type="transmembrane region" description="Helical" evidence="1">
    <location>
        <begin position="200"/>
        <end position="218"/>
    </location>
</feature>
<dbReference type="GO" id="GO:0016020">
    <property type="term" value="C:membrane"/>
    <property type="evidence" value="ECO:0007669"/>
    <property type="project" value="InterPro"/>
</dbReference>
<sequence length="315" mass="34445">MYGPWILETSQMLAALAPSALAQFRLAAALAIALIYLLLDVFNSRNVPTVFAYATLVFGVVMTLTYASYPYIETSALVAIIVVAVGYVFYRIGQLGAADVIEFAAISLIIPVQGTPFLLDIPQFGFPLMLSLLINAGVVALVMVIIYYLPLSIRTVKNSRIKGGIDSLITRYDILKTGFILAVYVVFAGMLSLTVGLSPAGIALIGIIAFGSIVVTLFERPLIYAMVRYVPVSKIEEGDIIETKLMGRRELASLKRSINGFDRLVTSKVLAQLKRRRVKKMLPVYKNAMPFAVPIFFGLVISILFGNLILLILPI</sequence>
<evidence type="ECO:0000256" key="1">
    <source>
        <dbReference type="SAM" id="Phobius"/>
    </source>
</evidence>
<feature type="transmembrane region" description="Helical" evidence="1">
    <location>
        <begin position="75"/>
        <end position="93"/>
    </location>
</feature>
<keyword evidence="1" id="KW-0472">Membrane</keyword>
<protein>
    <submittedName>
        <fullName evidence="2">Peptidase A24A prepilin type IV</fullName>
    </submittedName>
</protein>
<feature type="transmembrane region" description="Helical" evidence="1">
    <location>
        <begin position="174"/>
        <end position="194"/>
    </location>
</feature>
<organism evidence="2 3">
    <name type="scientific">Candidatus Micrarchaeum acidiphilum ARMAN-2</name>
    <dbReference type="NCBI Taxonomy" id="425595"/>
    <lineage>
        <taxon>Archaea</taxon>
        <taxon>Candidatus Micrarchaeota</taxon>
        <taxon>Candidatus Micrarchaeia</taxon>
        <taxon>Candidatus Micrarchaeales</taxon>
        <taxon>Candidatus Micrarchaeaceae</taxon>
        <taxon>Candidatus Micrarchaeum</taxon>
    </lineage>
</organism>
<dbReference type="GO" id="GO:0004190">
    <property type="term" value="F:aspartic-type endopeptidase activity"/>
    <property type="evidence" value="ECO:0007669"/>
    <property type="project" value="InterPro"/>
</dbReference>
<reference evidence="2 3" key="2">
    <citation type="journal article" date="2010" name="Proc. Natl. Acad. Sci. U.S.A.">
        <title>Enigmatic, ultrasmall, uncultivated Archaea.</title>
        <authorList>
            <person name="Baker B.J."/>
            <person name="Comolli L.R."/>
            <person name="Dick G.J."/>
            <person name="Hauser L.J."/>
            <person name="Hyatt D."/>
            <person name="Dill B.D."/>
            <person name="Land M.L."/>
            <person name="Verberkmoes N.C."/>
            <person name="Hettich R.L."/>
            <person name="Banfield J.F."/>
        </authorList>
    </citation>
    <scope>NUCLEOTIDE SEQUENCE [LARGE SCALE GENOMIC DNA]</scope>
    <source>
        <strain evidence="2">ARMAN-2</strain>
    </source>
</reference>
<keyword evidence="1" id="KW-0812">Transmembrane</keyword>
<evidence type="ECO:0000313" key="2">
    <source>
        <dbReference type="EMBL" id="EET90256.1"/>
    </source>
</evidence>
<name>C7DGT5_MICA2</name>
<reference evidence="2 3" key="1">
    <citation type="journal article" date="2009" name="Genome Biol.">
        <title>Community-wide analysis of microbial genome sequence signatures.</title>
        <authorList>
            <person name="Dick G.J."/>
            <person name="Andersson A.F."/>
            <person name="Baker B.J."/>
            <person name="Simmons S.L."/>
            <person name="Thomas B.C."/>
            <person name="Yelton A.P."/>
            <person name="Banfield J.F."/>
        </authorList>
    </citation>
    <scope>NUCLEOTIDE SEQUENCE [LARGE SCALE GENOMIC DNA]</scope>
    <source>
        <strain evidence="2">ARMAN-2</strain>
    </source>
</reference>
<feature type="transmembrane region" description="Helical" evidence="1">
    <location>
        <begin position="51"/>
        <end position="69"/>
    </location>
</feature>
<dbReference type="EMBL" id="GG697239">
    <property type="protein sequence ID" value="EET90256.1"/>
    <property type="molecule type" value="Genomic_DNA"/>
</dbReference>
<gene>
    <name evidence="2" type="ORF">UNLARM2_0285</name>
</gene>
<feature type="transmembrane region" description="Helical" evidence="1">
    <location>
        <begin position="284"/>
        <end position="313"/>
    </location>
</feature>
<feature type="transmembrane region" description="Helical" evidence="1">
    <location>
        <begin position="20"/>
        <end position="39"/>
    </location>
</feature>
<dbReference type="AlphaFoldDB" id="C7DGT5"/>